<evidence type="ECO:0000256" key="2">
    <source>
        <dbReference type="ARBA" id="ARBA00006279"/>
    </source>
</evidence>
<dbReference type="InterPro" id="IPR009069">
    <property type="entry name" value="Cys_alpha_HP_mot_SF"/>
</dbReference>
<organism evidence="8 9">
    <name type="scientific">Mya arenaria</name>
    <name type="common">Soft-shell clam</name>
    <dbReference type="NCBI Taxonomy" id="6604"/>
    <lineage>
        <taxon>Eukaryota</taxon>
        <taxon>Metazoa</taxon>
        <taxon>Spiralia</taxon>
        <taxon>Lophotrochozoa</taxon>
        <taxon>Mollusca</taxon>
        <taxon>Bivalvia</taxon>
        <taxon>Autobranchia</taxon>
        <taxon>Heteroconchia</taxon>
        <taxon>Euheterodonta</taxon>
        <taxon>Imparidentia</taxon>
        <taxon>Neoheterodontei</taxon>
        <taxon>Myida</taxon>
        <taxon>Myoidea</taxon>
        <taxon>Myidae</taxon>
        <taxon>Mya</taxon>
    </lineage>
</organism>
<dbReference type="PANTHER" id="PTHR11660">
    <property type="entry name" value="SOLUTE CARRIER FAMILY 40 MEMBER"/>
    <property type="match status" value="1"/>
</dbReference>
<dbReference type="InterPro" id="IPR036259">
    <property type="entry name" value="MFS_trans_sf"/>
</dbReference>
<evidence type="ECO:0000313" key="8">
    <source>
        <dbReference type="EMBL" id="WAR28210.1"/>
    </source>
</evidence>
<accession>A0ABY7G171</accession>
<feature type="transmembrane region" description="Helical" evidence="7">
    <location>
        <begin position="242"/>
        <end position="260"/>
    </location>
</feature>
<dbReference type="PROSITE" id="PS51808">
    <property type="entry name" value="CHCH"/>
    <property type="match status" value="1"/>
</dbReference>
<proteinExistence type="inferred from homology"/>
<dbReference type="InterPro" id="IPR009716">
    <property type="entry name" value="Ferroportin-1"/>
</dbReference>
<evidence type="ECO:0000313" key="9">
    <source>
        <dbReference type="Proteomes" id="UP001164746"/>
    </source>
</evidence>
<feature type="transmembrane region" description="Helical" evidence="7">
    <location>
        <begin position="489"/>
        <end position="509"/>
    </location>
</feature>
<dbReference type="Pfam" id="PF06963">
    <property type="entry name" value="FPN1"/>
    <property type="match status" value="2"/>
</dbReference>
<dbReference type="SUPFAM" id="SSF103473">
    <property type="entry name" value="MFS general substrate transporter"/>
    <property type="match status" value="1"/>
</dbReference>
<comment type="subcellular location">
    <subcellularLocation>
        <location evidence="1">Membrane</location>
        <topology evidence="1">Multi-pass membrane protein</topology>
    </subcellularLocation>
</comment>
<dbReference type="Gene3D" id="1.10.287.1130">
    <property type="entry name" value="CytochromE C oxidase copper chaperone"/>
    <property type="match status" value="1"/>
</dbReference>
<feature type="transmembrane region" description="Helical" evidence="7">
    <location>
        <begin position="316"/>
        <end position="334"/>
    </location>
</feature>
<dbReference type="SUPFAM" id="SSF47072">
    <property type="entry name" value="Cysteine alpha-hairpin motif"/>
    <property type="match status" value="1"/>
</dbReference>
<dbReference type="EMBL" id="CP111026">
    <property type="protein sequence ID" value="WAR28210.1"/>
    <property type="molecule type" value="Genomic_DNA"/>
</dbReference>
<evidence type="ECO:0000256" key="3">
    <source>
        <dbReference type="ARBA" id="ARBA00022448"/>
    </source>
</evidence>
<feature type="transmembrane region" description="Helical" evidence="7">
    <location>
        <begin position="139"/>
        <end position="163"/>
    </location>
</feature>
<keyword evidence="5 7" id="KW-1133">Transmembrane helix</keyword>
<gene>
    <name evidence="8" type="ORF">MAR_013914</name>
</gene>
<feature type="transmembrane region" description="Helical" evidence="7">
    <location>
        <begin position="346"/>
        <end position="364"/>
    </location>
</feature>
<evidence type="ECO:0000256" key="1">
    <source>
        <dbReference type="ARBA" id="ARBA00004141"/>
    </source>
</evidence>
<dbReference type="Proteomes" id="UP001164746">
    <property type="component" value="Chromosome 15"/>
</dbReference>
<dbReference type="Pfam" id="PF08991">
    <property type="entry name" value="CMC4"/>
    <property type="match status" value="1"/>
</dbReference>
<feature type="transmembrane region" description="Helical" evidence="7">
    <location>
        <begin position="556"/>
        <end position="579"/>
    </location>
</feature>
<dbReference type="PANTHER" id="PTHR11660:SF57">
    <property type="entry name" value="SOLUTE CARRIER FAMILY 40 MEMBER"/>
    <property type="match status" value="1"/>
</dbReference>
<protein>
    <submittedName>
        <fullName evidence="8">S40A1-like protein</fullName>
    </submittedName>
</protein>
<evidence type="ECO:0000256" key="7">
    <source>
        <dbReference type="SAM" id="Phobius"/>
    </source>
</evidence>
<evidence type="ECO:0000256" key="6">
    <source>
        <dbReference type="ARBA" id="ARBA00023136"/>
    </source>
</evidence>
<feature type="transmembrane region" description="Helical" evidence="7">
    <location>
        <begin position="272"/>
        <end position="296"/>
    </location>
</feature>
<comment type="similarity">
    <text evidence="2">Belongs to the ferroportin (FP) (TC 2.A.100) family. SLC40A subfamily.</text>
</comment>
<keyword evidence="3" id="KW-0813">Transport</keyword>
<feature type="transmembrane region" description="Helical" evidence="7">
    <location>
        <begin position="175"/>
        <end position="196"/>
    </location>
</feature>
<reference evidence="8" key="1">
    <citation type="submission" date="2022-11" db="EMBL/GenBank/DDBJ databases">
        <title>Centuries of genome instability and evolution in soft-shell clam transmissible cancer (bioRxiv).</title>
        <authorList>
            <person name="Hart S.F.M."/>
            <person name="Yonemitsu M.A."/>
            <person name="Giersch R.M."/>
            <person name="Beal B.F."/>
            <person name="Arriagada G."/>
            <person name="Davis B.W."/>
            <person name="Ostrander E.A."/>
            <person name="Goff S.P."/>
            <person name="Metzger M.J."/>
        </authorList>
    </citation>
    <scope>NUCLEOTIDE SEQUENCE</scope>
    <source>
        <strain evidence="8">MELC-2E11</strain>
        <tissue evidence="8">Siphon/mantle</tissue>
    </source>
</reference>
<sequence length="754" mass="84445">MVQNEAENNEKKERSYVKHVELRADLEHRKARKSMQCFHNFCMGVARSTYDLRSILRTPGGDLATSARSLQGVSFVVRTPHDILQGRLKPELIAGTARLLCDVRSDNLRLHPPKDHTGLCCTKHDIYVKKDIIKGKAKWLVYINHFLIGWDDNIWWFALGLFLVEITPQSLTFTATYGLLSGAAVLLFGAVVGDWVDRTPRLTVARVSVLFQNSALIFCCLLIYTVIEFKAQISTVLPQEGLLYFMYALIILIAIAANLTSMARQTAIERDWIVEIFLSATMRGISLLTMVITPIITGQILSRTSHSTGALVVAGWNFLTIFLEATVFIFYYAEAWLEDLQKLRRCLCWPITGSIVFHRYAVSQGLSEDLIGGLLAAAAASGIVGTLLYPRIRRWLGLRKTGLVALGEELTSLTLCVISVFAPGSPFDPLYYIRDKEMDLPLHSTPRQLQLAMNYSTTTLSHFQIVNSTDVFISNTTLGTLDAEGPSSLVSISLLMAGIIGARVGLWMADLTITQLFLESVDVTERGIVAGFQNALNQLMEMLKYVVVILLPLPQVFGYLVFISYGFIALGWILFAVYVKKTRGFLVLARYSLEIEQNLSRTRKPGYRQQTESSSVFCAGYQSVMGGIVQMLTQTERKRLGGTHQVHTNPVQLATYQFQEIKDTQLIERMKLFLYASCQRQPTNPRDKLIMPKQVDPCQKQACAIQDCLQAKDYQEDKCSDIIQAMVACCEKFGDKSGCCSGFLKGQKKKTKQT</sequence>
<keyword evidence="4 7" id="KW-0812">Transmembrane</keyword>
<name>A0ABY7G171_MYAAR</name>
<keyword evidence="6 7" id="KW-0472">Membrane</keyword>
<feature type="transmembrane region" description="Helical" evidence="7">
    <location>
        <begin position="208"/>
        <end position="227"/>
    </location>
</feature>
<dbReference type="InterPro" id="IPR027179">
    <property type="entry name" value="CMC4"/>
</dbReference>
<evidence type="ECO:0000256" key="4">
    <source>
        <dbReference type="ARBA" id="ARBA00022692"/>
    </source>
</evidence>
<keyword evidence="9" id="KW-1185">Reference proteome</keyword>
<evidence type="ECO:0000256" key="5">
    <source>
        <dbReference type="ARBA" id="ARBA00022989"/>
    </source>
</evidence>
<feature type="transmembrane region" description="Helical" evidence="7">
    <location>
        <begin position="370"/>
        <end position="390"/>
    </location>
</feature>